<keyword evidence="4" id="KW-1185">Reference proteome</keyword>
<accession>A0A1T4LT64</accession>
<dbReference type="CDD" id="cd08896">
    <property type="entry name" value="SRPBCC_CalC_Aha1-like_3"/>
    <property type="match status" value="1"/>
</dbReference>
<dbReference type="Gene3D" id="3.30.530.20">
    <property type="match status" value="1"/>
</dbReference>
<sequence>MTKPDPKLDLVLERVVDVPTALVWEVWTKPEHLKHWFVPKPWTIAKVEIDLRPGGVFNTVMRSPEGQEFPNNGCFLEIVPERRLVITDTLLAGWRPSPNPFFTAIVDIVPEGKGTRYTATALHRDEDARKKHEEMGFHGGWGTVLDQMVAYIKAM</sequence>
<evidence type="ECO:0000313" key="4">
    <source>
        <dbReference type="Proteomes" id="UP000190092"/>
    </source>
</evidence>
<dbReference type="STRING" id="225324.SAMN02745126_01706"/>
<dbReference type="SUPFAM" id="SSF55961">
    <property type="entry name" value="Bet v1-like"/>
    <property type="match status" value="1"/>
</dbReference>
<dbReference type="Proteomes" id="UP000190092">
    <property type="component" value="Unassembled WGS sequence"/>
</dbReference>
<dbReference type="EMBL" id="FUWJ01000001">
    <property type="protein sequence ID" value="SJZ57920.1"/>
    <property type="molecule type" value="Genomic_DNA"/>
</dbReference>
<dbReference type="Pfam" id="PF08327">
    <property type="entry name" value="AHSA1"/>
    <property type="match status" value="1"/>
</dbReference>
<name>A0A1T4LT64_9HYPH</name>
<dbReference type="InterPro" id="IPR023393">
    <property type="entry name" value="START-like_dom_sf"/>
</dbReference>
<dbReference type="InterPro" id="IPR013538">
    <property type="entry name" value="ASHA1/2-like_C"/>
</dbReference>
<dbReference type="AlphaFoldDB" id="A0A1T4LT64"/>
<dbReference type="RefSeq" id="WP_085933304.1">
    <property type="nucleotide sequence ID" value="NZ_FUWJ01000001.1"/>
</dbReference>
<evidence type="ECO:0000256" key="1">
    <source>
        <dbReference type="ARBA" id="ARBA00006817"/>
    </source>
</evidence>
<dbReference type="OrthoDB" id="9805228at2"/>
<proteinExistence type="inferred from homology"/>
<gene>
    <name evidence="3" type="ORF">SAMN02745126_01706</name>
</gene>
<evidence type="ECO:0000313" key="3">
    <source>
        <dbReference type="EMBL" id="SJZ57920.1"/>
    </source>
</evidence>
<protein>
    <submittedName>
        <fullName evidence="3">Uncharacterized conserved protein YndB, AHSA1/START domain</fullName>
    </submittedName>
</protein>
<evidence type="ECO:0000259" key="2">
    <source>
        <dbReference type="Pfam" id="PF08327"/>
    </source>
</evidence>
<reference evidence="4" key="1">
    <citation type="submission" date="2017-02" db="EMBL/GenBank/DDBJ databases">
        <authorList>
            <person name="Varghese N."/>
            <person name="Submissions S."/>
        </authorList>
    </citation>
    <scope>NUCLEOTIDE SEQUENCE [LARGE SCALE GENOMIC DNA]</scope>
    <source>
        <strain evidence="4">ATCC 27094</strain>
    </source>
</reference>
<organism evidence="3 4">
    <name type="scientific">Enhydrobacter aerosaccus</name>
    <dbReference type="NCBI Taxonomy" id="225324"/>
    <lineage>
        <taxon>Bacteria</taxon>
        <taxon>Pseudomonadati</taxon>
        <taxon>Pseudomonadota</taxon>
        <taxon>Alphaproteobacteria</taxon>
        <taxon>Hyphomicrobiales</taxon>
        <taxon>Enhydrobacter</taxon>
    </lineage>
</organism>
<comment type="similarity">
    <text evidence="1">Belongs to the AHA1 family.</text>
</comment>
<feature type="domain" description="Activator of Hsp90 ATPase homologue 1/2-like C-terminal" evidence="2">
    <location>
        <begin position="17"/>
        <end position="152"/>
    </location>
</feature>